<name>A0ACB8VYH8_9TELE</name>
<dbReference type="EMBL" id="CM041547">
    <property type="protein sequence ID" value="KAI3359977.1"/>
    <property type="molecule type" value="Genomic_DNA"/>
</dbReference>
<organism evidence="1 2">
    <name type="scientific">Scortum barcoo</name>
    <name type="common">barcoo grunter</name>
    <dbReference type="NCBI Taxonomy" id="214431"/>
    <lineage>
        <taxon>Eukaryota</taxon>
        <taxon>Metazoa</taxon>
        <taxon>Chordata</taxon>
        <taxon>Craniata</taxon>
        <taxon>Vertebrata</taxon>
        <taxon>Euteleostomi</taxon>
        <taxon>Actinopterygii</taxon>
        <taxon>Neopterygii</taxon>
        <taxon>Teleostei</taxon>
        <taxon>Neoteleostei</taxon>
        <taxon>Acanthomorphata</taxon>
        <taxon>Eupercaria</taxon>
        <taxon>Centrarchiformes</taxon>
        <taxon>Terapontoidei</taxon>
        <taxon>Terapontidae</taxon>
        <taxon>Scortum</taxon>
    </lineage>
</organism>
<evidence type="ECO:0000313" key="2">
    <source>
        <dbReference type="Proteomes" id="UP000831701"/>
    </source>
</evidence>
<proteinExistence type="predicted"/>
<reference evidence="1" key="1">
    <citation type="submission" date="2022-04" db="EMBL/GenBank/DDBJ databases">
        <title>Jade perch genome.</title>
        <authorList>
            <person name="Chao B."/>
        </authorList>
    </citation>
    <scope>NUCLEOTIDE SEQUENCE</scope>
    <source>
        <strain evidence="1">CB-2022</strain>
    </source>
</reference>
<gene>
    <name evidence="1" type="ORF">L3Q82_014308</name>
</gene>
<dbReference type="Proteomes" id="UP000831701">
    <property type="component" value="Chromosome 17"/>
</dbReference>
<evidence type="ECO:0000313" key="1">
    <source>
        <dbReference type="EMBL" id="KAI3359977.1"/>
    </source>
</evidence>
<accession>A0ACB8VYH8</accession>
<comment type="caution">
    <text evidence="1">The sequence shown here is derived from an EMBL/GenBank/DDBJ whole genome shotgun (WGS) entry which is preliminary data.</text>
</comment>
<protein>
    <submittedName>
        <fullName evidence="1">Uncharacterized protein</fullName>
    </submittedName>
</protein>
<keyword evidence="2" id="KW-1185">Reference proteome</keyword>
<sequence length="69" mass="8179">MQDHGERHRISTHASLVVGMFEEFEEYTSDSFTRGRLQPPQCIASPTWRYTSSLDFYRRDRRAVTVRRG</sequence>